<dbReference type="EMBL" id="CP017641">
    <property type="protein sequence ID" value="APZ95315.1"/>
    <property type="molecule type" value="Genomic_DNA"/>
</dbReference>
<protein>
    <recommendedName>
        <fullName evidence="4">DUF3311 domain-containing protein</fullName>
    </recommendedName>
</protein>
<accession>A0A1P8WMM6</accession>
<dbReference type="OrthoDB" id="283209at2"/>
<organism evidence="2 3">
    <name type="scientific">Fuerstiella marisgermanici</name>
    <dbReference type="NCBI Taxonomy" id="1891926"/>
    <lineage>
        <taxon>Bacteria</taxon>
        <taxon>Pseudomonadati</taxon>
        <taxon>Planctomycetota</taxon>
        <taxon>Planctomycetia</taxon>
        <taxon>Planctomycetales</taxon>
        <taxon>Planctomycetaceae</taxon>
        <taxon>Fuerstiella</taxon>
    </lineage>
</organism>
<reference evidence="2 3" key="1">
    <citation type="journal article" date="2016" name="Front. Microbiol.">
        <title>Fuerstia marisgermanicae gen. nov., sp. nov., an Unusual Member of the Phylum Planctomycetes from the German Wadden Sea.</title>
        <authorList>
            <person name="Kohn T."/>
            <person name="Heuer A."/>
            <person name="Jogler M."/>
            <person name="Vollmers J."/>
            <person name="Boedeker C."/>
            <person name="Bunk B."/>
            <person name="Rast P."/>
            <person name="Borchert D."/>
            <person name="Glockner I."/>
            <person name="Freese H.M."/>
            <person name="Klenk H.P."/>
            <person name="Overmann J."/>
            <person name="Kaster A.K."/>
            <person name="Rohde M."/>
            <person name="Wiegand S."/>
            <person name="Jogler C."/>
        </authorList>
    </citation>
    <scope>NUCLEOTIDE SEQUENCE [LARGE SCALE GENOMIC DNA]</scope>
    <source>
        <strain evidence="2 3">NH11</strain>
    </source>
</reference>
<proteinExistence type="predicted"/>
<name>A0A1P8WMM6_9PLAN</name>
<feature type="transmembrane region" description="Helical" evidence="1">
    <location>
        <begin position="31"/>
        <end position="53"/>
    </location>
</feature>
<dbReference type="Proteomes" id="UP000187735">
    <property type="component" value="Chromosome"/>
</dbReference>
<dbReference type="Pfam" id="PF11755">
    <property type="entry name" value="DUF3311"/>
    <property type="match status" value="1"/>
</dbReference>
<dbReference type="AlphaFoldDB" id="A0A1P8WMM6"/>
<evidence type="ECO:0000313" key="2">
    <source>
        <dbReference type="EMBL" id="APZ95315.1"/>
    </source>
</evidence>
<keyword evidence="1" id="KW-1133">Transmembrane helix</keyword>
<keyword evidence="3" id="KW-1185">Reference proteome</keyword>
<dbReference type="KEGG" id="fmr:Fuma_04971"/>
<evidence type="ECO:0000313" key="3">
    <source>
        <dbReference type="Proteomes" id="UP000187735"/>
    </source>
</evidence>
<dbReference type="InterPro" id="IPR021741">
    <property type="entry name" value="DUF3311"/>
</dbReference>
<keyword evidence="1" id="KW-0812">Transmembrane</keyword>
<dbReference type="RefSeq" id="WP_077028534.1">
    <property type="nucleotide sequence ID" value="NZ_CP017641.1"/>
</dbReference>
<evidence type="ECO:0000256" key="1">
    <source>
        <dbReference type="SAM" id="Phobius"/>
    </source>
</evidence>
<keyword evidence="1" id="KW-0472">Membrane</keyword>
<dbReference type="STRING" id="1891926.Fuma_04971"/>
<gene>
    <name evidence="2" type="ORF">Fuma_04971</name>
</gene>
<sequence length="72" mass="7882">MKYCVWGLVALLAVLHHDLWFWEDATLVGGIMPIGLFYHAGISLSAGIVWFLATKFAWPVDDSTDVTDGGDA</sequence>
<evidence type="ECO:0008006" key="4">
    <source>
        <dbReference type="Google" id="ProtNLM"/>
    </source>
</evidence>